<dbReference type="HOGENOM" id="CLU_3280628_0_0_1"/>
<evidence type="ECO:0000313" key="3">
    <source>
        <dbReference type="Proteomes" id="UP000009183"/>
    </source>
</evidence>
<feature type="chain" id="PRO_5013107670" evidence="1">
    <location>
        <begin position="16"/>
        <end position="41"/>
    </location>
</feature>
<dbReference type="Proteomes" id="UP000009183">
    <property type="component" value="Unassembled WGS sequence, unordered"/>
</dbReference>
<dbReference type="InParanoid" id="F6GZ64"/>
<accession>F6GZ64</accession>
<sequence length="41" mass="4735">MRLFLKCALTLSIDSAWWLVAQVFSRFSVHSAVGKSCLYWI</sequence>
<keyword evidence="1" id="KW-0732">Signal</keyword>
<feature type="signal peptide" evidence="1">
    <location>
        <begin position="1"/>
        <end position="15"/>
    </location>
</feature>
<name>F6GZ64_VITVI</name>
<keyword evidence="3" id="KW-1185">Reference proteome</keyword>
<protein>
    <submittedName>
        <fullName evidence="2">Uncharacterized protein</fullName>
    </submittedName>
</protein>
<dbReference type="EMBL" id="FN594987">
    <property type="protein sequence ID" value="CCB45250.1"/>
    <property type="molecule type" value="Genomic_DNA"/>
</dbReference>
<evidence type="ECO:0000256" key="1">
    <source>
        <dbReference type="SAM" id="SignalP"/>
    </source>
</evidence>
<proteinExistence type="predicted"/>
<organism evidence="2 3">
    <name type="scientific">Vitis vinifera</name>
    <name type="common">Grape</name>
    <dbReference type="NCBI Taxonomy" id="29760"/>
    <lineage>
        <taxon>Eukaryota</taxon>
        <taxon>Viridiplantae</taxon>
        <taxon>Streptophyta</taxon>
        <taxon>Embryophyta</taxon>
        <taxon>Tracheophyta</taxon>
        <taxon>Spermatophyta</taxon>
        <taxon>Magnoliopsida</taxon>
        <taxon>eudicotyledons</taxon>
        <taxon>Gunneridae</taxon>
        <taxon>Pentapetalae</taxon>
        <taxon>rosids</taxon>
        <taxon>Vitales</taxon>
        <taxon>Vitaceae</taxon>
        <taxon>Viteae</taxon>
        <taxon>Vitis</taxon>
    </lineage>
</organism>
<dbReference type="PaxDb" id="29760-VIT_00s0199g00280.t01"/>
<reference evidence="3" key="1">
    <citation type="journal article" date="2007" name="Nature">
        <title>The grapevine genome sequence suggests ancestral hexaploidization in major angiosperm phyla.</title>
        <authorList>
            <consortium name="The French-Italian Public Consortium for Grapevine Genome Characterization."/>
            <person name="Jaillon O."/>
            <person name="Aury J.-M."/>
            <person name="Noel B."/>
            <person name="Policriti A."/>
            <person name="Clepet C."/>
            <person name="Casagrande A."/>
            <person name="Choisne N."/>
            <person name="Aubourg S."/>
            <person name="Vitulo N."/>
            <person name="Jubin C."/>
            <person name="Vezzi A."/>
            <person name="Legeai F."/>
            <person name="Hugueney P."/>
            <person name="Dasilva C."/>
            <person name="Horner D."/>
            <person name="Mica E."/>
            <person name="Jublot D."/>
            <person name="Poulain J."/>
            <person name="Bruyere C."/>
            <person name="Billault A."/>
            <person name="Segurens B."/>
            <person name="Gouyvenoux M."/>
            <person name="Ugarte E."/>
            <person name="Cattonaro F."/>
            <person name="Anthouard V."/>
            <person name="Vico V."/>
            <person name="Del Fabbro C."/>
            <person name="Alaux M."/>
            <person name="Di Gaspero G."/>
            <person name="Dumas V."/>
            <person name="Felice N."/>
            <person name="Paillard S."/>
            <person name="Juman I."/>
            <person name="Moroldo M."/>
            <person name="Scalabrin S."/>
            <person name="Canaguier A."/>
            <person name="Le Clainche I."/>
            <person name="Malacrida G."/>
            <person name="Durand E."/>
            <person name="Pesole G."/>
            <person name="Laucou V."/>
            <person name="Chatelet P."/>
            <person name="Merdinoglu D."/>
            <person name="Delledonne M."/>
            <person name="Pezzotti M."/>
            <person name="Lecharny A."/>
            <person name="Scarpelli C."/>
            <person name="Artiguenave F."/>
            <person name="Pe M.E."/>
            <person name="Valle G."/>
            <person name="Morgante M."/>
            <person name="Caboche M."/>
            <person name="Adam-Blondon A.-F."/>
            <person name="Weissenbach J."/>
            <person name="Quetier F."/>
            <person name="Wincker P."/>
        </authorList>
    </citation>
    <scope>NUCLEOTIDE SEQUENCE [LARGE SCALE GENOMIC DNA]</scope>
    <source>
        <strain evidence="3">cv. Pinot noir / PN40024</strain>
    </source>
</reference>
<gene>
    <name evidence="2" type="ORF">VIT_00s0199g00280</name>
</gene>
<evidence type="ECO:0000313" key="2">
    <source>
        <dbReference type="EMBL" id="CCB45250.1"/>
    </source>
</evidence>
<dbReference type="AlphaFoldDB" id="F6GZ64"/>